<dbReference type="GO" id="GO:0008234">
    <property type="term" value="F:cysteine-type peptidase activity"/>
    <property type="evidence" value="ECO:0007669"/>
    <property type="project" value="InterPro"/>
</dbReference>
<evidence type="ECO:0000313" key="4">
    <source>
        <dbReference type="EMBL" id="CAI8027907.1"/>
    </source>
</evidence>
<dbReference type="CDD" id="cd02248">
    <property type="entry name" value="Peptidase_C1A"/>
    <property type="match status" value="1"/>
</dbReference>
<name>A0AA35SF18_GEOBA</name>
<reference evidence="4" key="1">
    <citation type="submission" date="2023-03" db="EMBL/GenBank/DDBJ databases">
        <authorList>
            <person name="Steffen K."/>
            <person name="Cardenas P."/>
        </authorList>
    </citation>
    <scope>NUCLEOTIDE SEQUENCE</scope>
</reference>
<dbReference type="InterPro" id="IPR025661">
    <property type="entry name" value="Pept_asp_AS"/>
</dbReference>
<dbReference type="PROSITE" id="PS00640">
    <property type="entry name" value="THIOL_PROTEASE_ASN"/>
    <property type="match status" value="1"/>
</dbReference>
<sequence length="120" mass="12707">MSKFCTPSTTLAGYTAVSGGSEGNLLDALYTQGPISVAVDGTGNSFQFYTSGVYCSSQCSSKKLNHALLLAGYGTTIDGQDYWILKNSWGTTWGMSGYLKLARNQNNMCGVATAASYPMI</sequence>
<dbReference type="GO" id="GO:0006508">
    <property type="term" value="P:proteolysis"/>
    <property type="evidence" value="ECO:0007669"/>
    <property type="project" value="InterPro"/>
</dbReference>
<evidence type="ECO:0000256" key="1">
    <source>
        <dbReference type="ARBA" id="ARBA00008455"/>
    </source>
</evidence>
<dbReference type="Gene3D" id="3.90.70.10">
    <property type="entry name" value="Cysteine proteinases"/>
    <property type="match status" value="1"/>
</dbReference>
<gene>
    <name evidence="4" type="ORF">GBAR_LOCUS15896</name>
</gene>
<dbReference type="InterPro" id="IPR038765">
    <property type="entry name" value="Papain-like_cys_pep_sf"/>
</dbReference>
<feature type="domain" description="Peptidase C1A papain C-terminal" evidence="3">
    <location>
        <begin position="3"/>
        <end position="119"/>
    </location>
</feature>
<keyword evidence="5" id="KW-1185">Reference proteome</keyword>
<proteinExistence type="inferred from homology"/>
<dbReference type="AlphaFoldDB" id="A0AA35SF18"/>
<organism evidence="4 5">
    <name type="scientific">Geodia barretti</name>
    <name type="common">Barrett's horny sponge</name>
    <dbReference type="NCBI Taxonomy" id="519541"/>
    <lineage>
        <taxon>Eukaryota</taxon>
        <taxon>Metazoa</taxon>
        <taxon>Porifera</taxon>
        <taxon>Demospongiae</taxon>
        <taxon>Heteroscleromorpha</taxon>
        <taxon>Tetractinellida</taxon>
        <taxon>Astrophorina</taxon>
        <taxon>Geodiidae</taxon>
        <taxon>Geodia</taxon>
    </lineage>
</organism>
<comment type="similarity">
    <text evidence="1">Belongs to the peptidase C1 family.</text>
</comment>
<dbReference type="InterPro" id="IPR013128">
    <property type="entry name" value="Peptidase_C1A"/>
</dbReference>
<dbReference type="EMBL" id="CASHTH010002307">
    <property type="protein sequence ID" value="CAI8027907.1"/>
    <property type="molecule type" value="Genomic_DNA"/>
</dbReference>
<dbReference type="Pfam" id="PF00112">
    <property type="entry name" value="Peptidase_C1"/>
    <property type="match status" value="1"/>
</dbReference>
<dbReference type="InterPro" id="IPR000668">
    <property type="entry name" value="Peptidase_C1A_C"/>
</dbReference>
<evidence type="ECO:0000256" key="2">
    <source>
        <dbReference type="ARBA" id="ARBA00023157"/>
    </source>
</evidence>
<accession>A0AA35SF18</accession>
<dbReference type="PANTHER" id="PTHR12411">
    <property type="entry name" value="CYSTEINE PROTEASE FAMILY C1-RELATED"/>
    <property type="match status" value="1"/>
</dbReference>
<dbReference type="PROSITE" id="PS00639">
    <property type="entry name" value="THIOL_PROTEASE_HIS"/>
    <property type="match status" value="1"/>
</dbReference>
<evidence type="ECO:0000259" key="3">
    <source>
        <dbReference type="SMART" id="SM00645"/>
    </source>
</evidence>
<keyword evidence="2" id="KW-1015">Disulfide bond</keyword>
<protein>
    <submittedName>
        <fullName evidence="4">Cathepsin L</fullName>
    </submittedName>
</protein>
<comment type="caution">
    <text evidence="4">The sequence shown here is derived from an EMBL/GenBank/DDBJ whole genome shotgun (WGS) entry which is preliminary data.</text>
</comment>
<dbReference type="InterPro" id="IPR025660">
    <property type="entry name" value="Pept_his_AS"/>
</dbReference>
<dbReference type="InterPro" id="IPR039417">
    <property type="entry name" value="Peptidase_C1A_papain-like"/>
</dbReference>
<evidence type="ECO:0000313" key="5">
    <source>
        <dbReference type="Proteomes" id="UP001174909"/>
    </source>
</evidence>
<dbReference type="SMART" id="SM00645">
    <property type="entry name" value="Pept_C1"/>
    <property type="match status" value="1"/>
</dbReference>
<dbReference type="Proteomes" id="UP001174909">
    <property type="component" value="Unassembled WGS sequence"/>
</dbReference>
<dbReference type="SUPFAM" id="SSF54001">
    <property type="entry name" value="Cysteine proteinases"/>
    <property type="match status" value="1"/>
</dbReference>